<gene>
    <name evidence="1" type="ORF">CRG98_038458</name>
</gene>
<accession>A0A2I0IBJ5</accession>
<evidence type="ECO:0000313" key="1">
    <source>
        <dbReference type="EMBL" id="PKI41173.1"/>
    </source>
</evidence>
<dbReference type="Proteomes" id="UP000233551">
    <property type="component" value="Unassembled WGS sequence"/>
</dbReference>
<comment type="caution">
    <text evidence="1">The sequence shown here is derived from an EMBL/GenBank/DDBJ whole genome shotgun (WGS) entry which is preliminary data.</text>
</comment>
<dbReference type="AlphaFoldDB" id="A0A2I0IBJ5"/>
<name>A0A2I0IBJ5_PUNGR</name>
<sequence>MGWKKKKKKDIMRLEKESVIPILKPKLISTLSNLIENKADRAEFAKFCQRVDSAVRAWYILQFEDLMVMEKSNFKITTDDEIYVALAAQYRLNLPIKVDESKLDRRLLTSYFAENPHDNLPYFADKVSN</sequence>
<keyword evidence="2" id="KW-1185">Reference proteome</keyword>
<protein>
    <submittedName>
        <fullName evidence="1">Uncharacterized protein</fullName>
    </submittedName>
</protein>
<dbReference type="PANTHER" id="PTHR33645">
    <property type="entry name" value="AMINOPEPTIDASE (DUF3754)"/>
    <property type="match status" value="1"/>
</dbReference>
<reference evidence="1 2" key="1">
    <citation type="submission" date="2017-11" db="EMBL/GenBank/DDBJ databases">
        <title>De-novo sequencing of pomegranate (Punica granatum L.) genome.</title>
        <authorList>
            <person name="Akparov Z."/>
            <person name="Amiraslanov A."/>
            <person name="Hajiyeva S."/>
            <person name="Abbasov M."/>
            <person name="Kaur K."/>
            <person name="Hamwieh A."/>
            <person name="Solovyev V."/>
            <person name="Salamov A."/>
            <person name="Braich B."/>
            <person name="Kosarev P."/>
            <person name="Mahmoud A."/>
            <person name="Hajiyev E."/>
            <person name="Babayeva S."/>
            <person name="Izzatullayeva V."/>
            <person name="Mammadov A."/>
            <person name="Mammadov A."/>
            <person name="Sharifova S."/>
            <person name="Ojaghi J."/>
            <person name="Eynullazada K."/>
            <person name="Bayramov B."/>
            <person name="Abdulazimova A."/>
            <person name="Shahmuradov I."/>
        </authorList>
    </citation>
    <scope>NUCLEOTIDE SEQUENCE [LARGE SCALE GENOMIC DNA]</scope>
    <source>
        <strain evidence="2">cv. AG2017</strain>
        <tissue evidence="1">Leaf</tissue>
    </source>
</reference>
<dbReference type="EMBL" id="PGOL01003451">
    <property type="protein sequence ID" value="PKI41173.1"/>
    <property type="molecule type" value="Genomic_DNA"/>
</dbReference>
<organism evidence="1 2">
    <name type="scientific">Punica granatum</name>
    <name type="common">Pomegranate</name>
    <dbReference type="NCBI Taxonomy" id="22663"/>
    <lineage>
        <taxon>Eukaryota</taxon>
        <taxon>Viridiplantae</taxon>
        <taxon>Streptophyta</taxon>
        <taxon>Embryophyta</taxon>
        <taxon>Tracheophyta</taxon>
        <taxon>Spermatophyta</taxon>
        <taxon>Magnoliopsida</taxon>
        <taxon>eudicotyledons</taxon>
        <taxon>Gunneridae</taxon>
        <taxon>Pentapetalae</taxon>
        <taxon>rosids</taxon>
        <taxon>malvids</taxon>
        <taxon>Myrtales</taxon>
        <taxon>Lythraceae</taxon>
        <taxon>Punica</taxon>
    </lineage>
</organism>
<dbReference type="PANTHER" id="PTHR33645:SF11">
    <property type="entry name" value="AMINOPEPTIDASE (DUF3754)"/>
    <property type="match status" value="1"/>
</dbReference>
<evidence type="ECO:0000313" key="2">
    <source>
        <dbReference type="Proteomes" id="UP000233551"/>
    </source>
</evidence>
<dbReference type="STRING" id="22663.A0A2I0IBJ5"/>
<proteinExistence type="predicted"/>